<evidence type="ECO:0000313" key="1">
    <source>
        <dbReference type="EMBL" id="RKQ95385.1"/>
    </source>
</evidence>
<comment type="caution">
    <text evidence="1">The sequence shown here is derived from an EMBL/GenBank/DDBJ whole genome shotgun (WGS) entry which is preliminary data.</text>
</comment>
<dbReference type="AlphaFoldDB" id="A0A420WSC7"/>
<keyword evidence="2" id="KW-1185">Reference proteome</keyword>
<accession>A0A420WSC7</accession>
<proteinExistence type="predicted"/>
<gene>
    <name evidence="1" type="ORF">C7446_3287</name>
</gene>
<sequence length="120" mass="14126">MKHDHRLGISSVNLVTRHLRLEPNDPEKLQAAIAEVDQLRGVDSVSFNEEKKRLDFVYDASRLCIDCVEEILIKHEVEVSHDWWTRFRQEHYRFVDQNMKDNAHHESWSCHRSSSGTNGN</sequence>
<evidence type="ECO:0008006" key="3">
    <source>
        <dbReference type="Google" id="ProtNLM"/>
    </source>
</evidence>
<dbReference type="Proteomes" id="UP000281975">
    <property type="component" value="Unassembled WGS sequence"/>
</dbReference>
<dbReference type="OrthoDB" id="5822659at2"/>
<organism evidence="1 2">
    <name type="scientific">Kushneria sinocarnis</name>
    <dbReference type="NCBI Taxonomy" id="595502"/>
    <lineage>
        <taxon>Bacteria</taxon>
        <taxon>Pseudomonadati</taxon>
        <taxon>Pseudomonadota</taxon>
        <taxon>Gammaproteobacteria</taxon>
        <taxon>Oceanospirillales</taxon>
        <taxon>Halomonadaceae</taxon>
        <taxon>Kushneria</taxon>
    </lineage>
</organism>
<dbReference type="EMBL" id="RBIN01000016">
    <property type="protein sequence ID" value="RKQ95385.1"/>
    <property type="molecule type" value="Genomic_DNA"/>
</dbReference>
<evidence type="ECO:0000313" key="2">
    <source>
        <dbReference type="Proteomes" id="UP000281975"/>
    </source>
</evidence>
<reference evidence="1 2" key="1">
    <citation type="submission" date="2018-10" db="EMBL/GenBank/DDBJ databases">
        <title>Genomic Encyclopedia of Type Strains, Phase IV (KMG-IV): sequencing the most valuable type-strain genomes for metagenomic binning, comparative biology and taxonomic classification.</title>
        <authorList>
            <person name="Goeker M."/>
        </authorList>
    </citation>
    <scope>NUCLEOTIDE SEQUENCE [LARGE SCALE GENOMIC DNA]</scope>
    <source>
        <strain evidence="1 2">DSM 23229</strain>
    </source>
</reference>
<name>A0A420WSC7_9GAMM</name>
<protein>
    <recommendedName>
        <fullName evidence="3">Cation transporter</fullName>
    </recommendedName>
</protein>